<feature type="compositionally biased region" description="Polar residues" evidence="4">
    <location>
        <begin position="1063"/>
        <end position="1077"/>
    </location>
</feature>
<dbReference type="EMBL" id="QUSY01000214">
    <property type="protein sequence ID" value="RHY31439.1"/>
    <property type="molecule type" value="Genomic_DNA"/>
</dbReference>
<dbReference type="Pfam" id="PF06602">
    <property type="entry name" value="Myotub-related"/>
    <property type="match status" value="1"/>
</dbReference>
<organism evidence="6 7">
    <name type="scientific">Aphanomyces invadans</name>
    <dbReference type="NCBI Taxonomy" id="157072"/>
    <lineage>
        <taxon>Eukaryota</taxon>
        <taxon>Sar</taxon>
        <taxon>Stramenopiles</taxon>
        <taxon>Oomycota</taxon>
        <taxon>Saprolegniomycetes</taxon>
        <taxon>Saprolegniales</taxon>
        <taxon>Verrucalvaceae</taxon>
        <taxon>Aphanomyces</taxon>
    </lineage>
</organism>
<dbReference type="GO" id="GO:0005737">
    <property type="term" value="C:cytoplasm"/>
    <property type="evidence" value="ECO:0007669"/>
    <property type="project" value="TreeGrafter"/>
</dbReference>
<dbReference type="Proteomes" id="UP000285060">
    <property type="component" value="Unassembled WGS sequence"/>
</dbReference>
<dbReference type="InterPro" id="IPR016130">
    <property type="entry name" value="Tyr_Pase_AS"/>
</dbReference>
<sequence length="1163" mass="129237">MTSLKIPSIEDIDEQELMQFDRQSQFDSSTMERLLQAEQSVRKAAQATMDASNMMNFNSKASASSLIKSTSSAGTGFDEASASSYASYCVPELVPPSTDKSTPVLTSAGIPVAPTAPLPRLKYPTPAHGYNMSFEIPRSEDGSTARAASCAITSDQIDGDGPPVVRKMPSQPIFGVKGSSSGSLNGSSSVANGLPPPVPGAALSKGSDSIYTFTVKKADNILDQMSKKSTVLVQIDTHRRMLCFLTPTNPTEKEEFSCAAVNAKPYQKFGLHLRIEKGGQAPVMNRKITFFGADDRDRFMEALEQGKVMYKTPKKLVVNGSHHGFSASHMAGNESSDSFEDLDQWLMECSHTSFPVQDPDLELTLLEGEHVVEHVQRVTNMVVISQKERAVQGVMKITNYRIAFMPYDTSARYGSFEVPLAALLPISREGLKLNLPCKDLRKICLAMHDAYTHKNYYDAPPQTPDVRWIQMLMTKMRPQISISSLFAFTYKAAKVEAGQVATSMDMNPWLVYSPMKEYQRLGFLSNDDSAANDPNAITWRLLKNPKCRFSQTYPQLMVVPSCMTEEQLVHSARFRSRGRLPIVVWRHPDNKCVLARSSQPNYGLQSKRCEADRILLKSYRDSANKNSGGVAPPLHIVDARKNLATQGNRFKGKGVENSSHYDSAVVEFLGIANIHKMRDSIELLQSTFGHLPQAAARHRSSSVHVWCVADLVQPSVSDDGHKGFHSNLHGAAAVDAPCLSRGLALSCVRGEPVRPDSNVGLVVETRWLKHIMKILAGGCRIAQILHDEGASVLVHCSDGWDRTPQLCGIAQLILDPYYRTIRGFACLLEKEWCSFGHKFHDRVGVGKDAADMPNERYDKCVVGWVLTGVDGSRSPVMLQFIDCVWQMTHQFPTGFEFNEKFLLHIVDSLFSGLYGTFLYNSEQERLKVHIWEKTESVWAPVLENPATYTNPQFQRTSRVLFPRANLKRVVLWEGLYFRWDPEMHPAYVESLDPLFKTQDAHQGSAITSAALIDEFRLEENHLSLSATHDRADTAVYLSDASSLSENDDDDYPVSRPTMRRKSMQQTHGLRNGSSSQSPHKDDDTQAIKAALNEFASQAADRARERTKANMLRETLAIIPDKSRVKYLEDLLSESVARELQLEAQLNALHGHLGGGAGKRTDDD</sequence>
<name>A0A3R7AB50_9STRA</name>
<evidence type="ECO:0000256" key="4">
    <source>
        <dbReference type="SAM" id="MobiDB-lite"/>
    </source>
</evidence>
<dbReference type="PANTHER" id="PTHR10807">
    <property type="entry name" value="MYOTUBULARIN-RELATED"/>
    <property type="match status" value="1"/>
</dbReference>
<dbReference type="Gene3D" id="2.30.29.30">
    <property type="entry name" value="Pleckstrin-homology domain (PH domain)/Phosphotyrosine-binding domain (PTB)"/>
    <property type="match status" value="1"/>
</dbReference>
<dbReference type="InterPro" id="IPR029021">
    <property type="entry name" value="Prot-tyrosine_phosphatase-like"/>
</dbReference>
<dbReference type="SUPFAM" id="SSF50729">
    <property type="entry name" value="PH domain-like"/>
    <property type="match status" value="1"/>
</dbReference>
<dbReference type="PROSITE" id="PS00383">
    <property type="entry name" value="TYR_PHOSPHATASE_1"/>
    <property type="match status" value="1"/>
</dbReference>
<feature type="domain" description="Myotubularin phosphatase" evidence="5">
    <location>
        <begin position="508"/>
        <end position="976"/>
    </location>
</feature>
<feature type="binding site" evidence="3">
    <location>
        <begin position="648"/>
        <end position="651"/>
    </location>
    <ligand>
        <name>substrate</name>
    </ligand>
</feature>
<comment type="caution">
    <text evidence="6">The sequence shown here is derived from an EMBL/GenBank/DDBJ whole genome shotgun (WGS) entry which is preliminary data.</text>
</comment>
<proteinExistence type="inferred from homology"/>
<dbReference type="VEuPathDB" id="FungiDB:H310_09002"/>
<dbReference type="InterPro" id="IPR030564">
    <property type="entry name" value="Myotubularin"/>
</dbReference>
<evidence type="ECO:0000313" key="7">
    <source>
        <dbReference type="Proteomes" id="UP000285060"/>
    </source>
</evidence>
<feature type="binding site" evidence="3">
    <location>
        <begin position="673"/>
        <end position="674"/>
    </location>
    <ligand>
        <name>substrate</name>
    </ligand>
</feature>
<comment type="similarity">
    <text evidence="1">Belongs to the protein-tyrosine phosphatase family. Non-receptor class myotubularin subfamily.</text>
</comment>
<dbReference type="CDD" id="cd14507">
    <property type="entry name" value="PTP-MTM-like"/>
    <property type="match status" value="1"/>
</dbReference>
<evidence type="ECO:0000256" key="2">
    <source>
        <dbReference type="PIRSR" id="PIRSR630564-1"/>
    </source>
</evidence>
<accession>A0A3R7AB50</accession>
<dbReference type="InterPro" id="IPR010569">
    <property type="entry name" value="Myotubularin-like_Pase_dom"/>
</dbReference>
<evidence type="ECO:0000313" key="6">
    <source>
        <dbReference type="EMBL" id="RHY31439.1"/>
    </source>
</evidence>
<dbReference type="PROSITE" id="PS51339">
    <property type="entry name" value="PPASE_MYOTUBULARIN"/>
    <property type="match status" value="1"/>
</dbReference>
<evidence type="ECO:0000256" key="3">
    <source>
        <dbReference type="PIRSR" id="PIRSR630564-2"/>
    </source>
</evidence>
<feature type="binding site" evidence="3">
    <location>
        <begin position="796"/>
        <end position="802"/>
    </location>
    <ligand>
        <name>substrate</name>
    </ligand>
</feature>
<protein>
    <recommendedName>
        <fullName evidence="5">Myotubularin phosphatase domain-containing protein</fullName>
    </recommendedName>
</protein>
<dbReference type="PANTHER" id="PTHR10807:SF128">
    <property type="entry name" value="PHOSPHATIDYLINOSITOL-3,5-BISPHOSPHATE 3-PHOSPHATASE"/>
    <property type="match status" value="1"/>
</dbReference>
<dbReference type="AlphaFoldDB" id="A0A3R7AB50"/>
<feature type="active site" description="Phosphocysteine intermediate" evidence="2">
    <location>
        <position position="796"/>
    </location>
</feature>
<gene>
    <name evidence="6" type="ORF">DYB32_003495</name>
</gene>
<keyword evidence="7" id="KW-1185">Reference proteome</keyword>
<evidence type="ECO:0000259" key="5">
    <source>
        <dbReference type="PROSITE" id="PS51339"/>
    </source>
</evidence>
<dbReference type="SUPFAM" id="SSF52799">
    <property type="entry name" value="(Phosphotyrosine protein) phosphatases II"/>
    <property type="match status" value="1"/>
</dbReference>
<dbReference type="InterPro" id="IPR011993">
    <property type="entry name" value="PH-like_dom_sf"/>
</dbReference>
<feature type="region of interest" description="Disordered" evidence="4">
    <location>
        <begin position="1041"/>
        <end position="1083"/>
    </location>
</feature>
<reference evidence="6 7" key="1">
    <citation type="submission" date="2018-08" db="EMBL/GenBank/DDBJ databases">
        <title>Aphanomyces genome sequencing and annotation.</title>
        <authorList>
            <person name="Minardi D."/>
            <person name="Oidtmann B."/>
            <person name="Van Der Giezen M."/>
            <person name="Studholme D.J."/>
        </authorList>
    </citation>
    <scope>NUCLEOTIDE SEQUENCE [LARGE SCALE GENOMIC DNA]</scope>
    <source>
        <strain evidence="6 7">NJM0002</strain>
    </source>
</reference>
<evidence type="ECO:0000256" key="1">
    <source>
        <dbReference type="ARBA" id="ARBA00007471"/>
    </source>
</evidence>